<dbReference type="InParanoid" id="A0A0P0X7C8"/>
<dbReference type="FunCoup" id="A0A0P0X7C8">
    <property type="interactions" value="118"/>
</dbReference>
<feature type="compositionally biased region" description="Basic residues" evidence="1">
    <location>
        <begin position="1"/>
        <end position="16"/>
    </location>
</feature>
<dbReference type="PaxDb" id="39947-A0A0P0X7C8"/>
<protein>
    <submittedName>
        <fullName evidence="2">Os07g0554150 protein</fullName>
    </submittedName>
</protein>
<proteinExistence type="predicted"/>
<feature type="compositionally biased region" description="Low complexity" evidence="1">
    <location>
        <begin position="90"/>
        <end position="101"/>
    </location>
</feature>
<dbReference type="AlphaFoldDB" id="A0A0P0X7C8"/>
<gene>
    <name evidence="2" type="ordered locus">Os07g0554150</name>
    <name evidence="2" type="ORF">OSNPB_070554150</name>
</gene>
<feature type="compositionally biased region" description="Basic residues" evidence="1">
    <location>
        <begin position="31"/>
        <end position="41"/>
    </location>
</feature>
<reference evidence="2 3" key="2">
    <citation type="journal article" date="2013" name="Plant Cell Physiol.">
        <title>Rice Annotation Project Database (RAP-DB): an integrative and interactive database for rice genomics.</title>
        <authorList>
            <person name="Sakai H."/>
            <person name="Lee S.S."/>
            <person name="Tanaka T."/>
            <person name="Numa H."/>
            <person name="Kim J."/>
            <person name="Kawahara Y."/>
            <person name="Wakimoto H."/>
            <person name="Yang C.C."/>
            <person name="Iwamoto M."/>
            <person name="Abe T."/>
            <person name="Yamada Y."/>
            <person name="Muto A."/>
            <person name="Inokuchi H."/>
            <person name="Ikemura T."/>
            <person name="Matsumoto T."/>
            <person name="Sasaki T."/>
            <person name="Itoh T."/>
        </authorList>
    </citation>
    <scope>NUCLEOTIDE SEQUENCE [LARGE SCALE GENOMIC DNA]</scope>
    <source>
        <strain evidence="3">cv. Nipponbare</strain>
    </source>
</reference>
<keyword evidence="3" id="KW-1185">Reference proteome</keyword>
<evidence type="ECO:0000313" key="2">
    <source>
        <dbReference type="EMBL" id="BAT02077.1"/>
    </source>
</evidence>
<feature type="non-terminal residue" evidence="2">
    <location>
        <position position="186"/>
    </location>
</feature>
<feature type="region of interest" description="Disordered" evidence="1">
    <location>
        <begin position="1"/>
        <end position="162"/>
    </location>
</feature>
<accession>A0A0P0X7C8</accession>
<evidence type="ECO:0000313" key="3">
    <source>
        <dbReference type="Proteomes" id="UP000059680"/>
    </source>
</evidence>
<reference evidence="3" key="1">
    <citation type="journal article" date="2005" name="Nature">
        <title>The map-based sequence of the rice genome.</title>
        <authorList>
            <consortium name="International rice genome sequencing project (IRGSP)"/>
            <person name="Matsumoto T."/>
            <person name="Wu J."/>
            <person name="Kanamori H."/>
            <person name="Katayose Y."/>
            <person name="Fujisawa M."/>
            <person name="Namiki N."/>
            <person name="Mizuno H."/>
            <person name="Yamamoto K."/>
            <person name="Antonio B.A."/>
            <person name="Baba T."/>
            <person name="Sakata K."/>
            <person name="Nagamura Y."/>
            <person name="Aoki H."/>
            <person name="Arikawa K."/>
            <person name="Arita K."/>
            <person name="Bito T."/>
            <person name="Chiden Y."/>
            <person name="Fujitsuka N."/>
            <person name="Fukunaka R."/>
            <person name="Hamada M."/>
            <person name="Harada C."/>
            <person name="Hayashi A."/>
            <person name="Hijishita S."/>
            <person name="Honda M."/>
            <person name="Hosokawa S."/>
            <person name="Ichikawa Y."/>
            <person name="Idonuma A."/>
            <person name="Iijima M."/>
            <person name="Ikeda M."/>
            <person name="Ikeno M."/>
            <person name="Ito K."/>
            <person name="Ito S."/>
            <person name="Ito T."/>
            <person name="Ito Y."/>
            <person name="Ito Y."/>
            <person name="Iwabuchi A."/>
            <person name="Kamiya K."/>
            <person name="Karasawa W."/>
            <person name="Kurita K."/>
            <person name="Katagiri S."/>
            <person name="Kikuta A."/>
            <person name="Kobayashi H."/>
            <person name="Kobayashi N."/>
            <person name="Machita K."/>
            <person name="Maehara T."/>
            <person name="Masukawa M."/>
            <person name="Mizubayashi T."/>
            <person name="Mukai Y."/>
            <person name="Nagasaki H."/>
            <person name="Nagata Y."/>
            <person name="Naito S."/>
            <person name="Nakashima M."/>
            <person name="Nakama Y."/>
            <person name="Nakamichi Y."/>
            <person name="Nakamura M."/>
            <person name="Meguro A."/>
            <person name="Negishi M."/>
            <person name="Ohta I."/>
            <person name="Ohta T."/>
            <person name="Okamoto M."/>
            <person name="Ono N."/>
            <person name="Saji S."/>
            <person name="Sakaguchi M."/>
            <person name="Sakai K."/>
            <person name="Shibata M."/>
            <person name="Shimokawa T."/>
            <person name="Song J."/>
            <person name="Takazaki Y."/>
            <person name="Terasawa K."/>
            <person name="Tsugane M."/>
            <person name="Tsuji K."/>
            <person name="Ueda S."/>
            <person name="Waki K."/>
            <person name="Yamagata H."/>
            <person name="Yamamoto M."/>
            <person name="Yamamoto S."/>
            <person name="Yamane H."/>
            <person name="Yoshiki S."/>
            <person name="Yoshihara R."/>
            <person name="Yukawa K."/>
            <person name="Zhong H."/>
            <person name="Yano M."/>
            <person name="Yuan Q."/>
            <person name="Ouyang S."/>
            <person name="Liu J."/>
            <person name="Jones K.M."/>
            <person name="Gansberger K."/>
            <person name="Moffat K."/>
            <person name="Hill J."/>
            <person name="Bera J."/>
            <person name="Fadrosh D."/>
            <person name="Jin S."/>
            <person name="Johri S."/>
            <person name="Kim M."/>
            <person name="Overton L."/>
            <person name="Reardon M."/>
            <person name="Tsitrin T."/>
            <person name="Vuong H."/>
            <person name="Weaver B."/>
            <person name="Ciecko A."/>
            <person name="Tallon L."/>
            <person name="Jackson J."/>
            <person name="Pai G."/>
            <person name="Aken S.V."/>
            <person name="Utterback T."/>
            <person name="Reidmuller S."/>
            <person name="Feldblyum T."/>
            <person name="Hsiao J."/>
            <person name="Zismann V."/>
            <person name="Iobst S."/>
            <person name="de Vazeille A.R."/>
            <person name="Buell C.R."/>
            <person name="Ying K."/>
            <person name="Li Y."/>
            <person name="Lu T."/>
            <person name="Huang Y."/>
            <person name="Zhao Q."/>
            <person name="Feng Q."/>
            <person name="Zhang L."/>
            <person name="Zhu J."/>
            <person name="Weng Q."/>
            <person name="Mu J."/>
            <person name="Lu Y."/>
            <person name="Fan D."/>
            <person name="Liu Y."/>
            <person name="Guan J."/>
            <person name="Zhang Y."/>
            <person name="Yu S."/>
            <person name="Liu X."/>
            <person name="Zhang Y."/>
            <person name="Hong G."/>
            <person name="Han B."/>
            <person name="Choisne N."/>
            <person name="Demange N."/>
            <person name="Orjeda G."/>
            <person name="Samain S."/>
            <person name="Cattolico L."/>
            <person name="Pelletier E."/>
            <person name="Couloux A."/>
            <person name="Segurens B."/>
            <person name="Wincker P."/>
            <person name="D'Hont A."/>
            <person name="Scarpelli C."/>
            <person name="Weissenbach J."/>
            <person name="Salanoubat M."/>
            <person name="Quetier F."/>
            <person name="Yu Y."/>
            <person name="Kim H.R."/>
            <person name="Rambo T."/>
            <person name="Currie J."/>
            <person name="Collura K."/>
            <person name="Luo M."/>
            <person name="Yang T."/>
            <person name="Ammiraju J.S.S."/>
            <person name="Engler F."/>
            <person name="Soderlund C."/>
            <person name="Wing R.A."/>
            <person name="Palmer L.E."/>
            <person name="de la Bastide M."/>
            <person name="Spiegel L."/>
            <person name="Nascimento L."/>
            <person name="Zutavern T."/>
            <person name="O'Shaughnessy A."/>
            <person name="Dike S."/>
            <person name="Dedhia N."/>
            <person name="Preston R."/>
            <person name="Balija V."/>
            <person name="McCombie W.R."/>
            <person name="Chow T."/>
            <person name="Chen H."/>
            <person name="Chung M."/>
            <person name="Chen C."/>
            <person name="Shaw J."/>
            <person name="Wu H."/>
            <person name="Hsiao K."/>
            <person name="Chao Y."/>
            <person name="Chu M."/>
            <person name="Cheng C."/>
            <person name="Hour A."/>
            <person name="Lee P."/>
            <person name="Lin S."/>
            <person name="Lin Y."/>
            <person name="Liou J."/>
            <person name="Liu S."/>
            <person name="Hsing Y."/>
            <person name="Raghuvanshi S."/>
            <person name="Mohanty A."/>
            <person name="Bharti A.K."/>
            <person name="Gaur A."/>
            <person name="Gupta V."/>
            <person name="Kumar D."/>
            <person name="Ravi V."/>
            <person name="Vij S."/>
            <person name="Kapur A."/>
            <person name="Khurana P."/>
            <person name="Khurana P."/>
            <person name="Khurana J.P."/>
            <person name="Tyagi A.K."/>
            <person name="Gaikwad K."/>
            <person name="Singh A."/>
            <person name="Dalal V."/>
            <person name="Srivastava S."/>
            <person name="Dixit A."/>
            <person name="Pal A.K."/>
            <person name="Ghazi I.A."/>
            <person name="Yadav M."/>
            <person name="Pandit A."/>
            <person name="Bhargava A."/>
            <person name="Sureshbabu K."/>
            <person name="Batra K."/>
            <person name="Sharma T.R."/>
            <person name="Mohapatra T."/>
            <person name="Singh N.K."/>
            <person name="Messing J."/>
            <person name="Nelson A.B."/>
            <person name="Fuks G."/>
            <person name="Kavchok S."/>
            <person name="Keizer G."/>
            <person name="Linton E."/>
            <person name="Llaca V."/>
            <person name="Song R."/>
            <person name="Tanyolac B."/>
            <person name="Young S."/>
            <person name="Ho-Il K."/>
            <person name="Hahn J.H."/>
            <person name="Sangsakoo G."/>
            <person name="Vanavichit A."/>
            <person name="de Mattos Luiz.A.T."/>
            <person name="Zimmer P.D."/>
            <person name="Malone G."/>
            <person name="Dellagostin O."/>
            <person name="de Oliveira A.C."/>
            <person name="Bevan M."/>
            <person name="Bancroft I."/>
            <person name="Minx P."/>
            <person name="Cordum H."/>
            <person name="Wilson R."/>
            <person name="Cheng Z."/>
            <person name="Jin W."/>
            <person name="Jiang J."/>
            <person name="Leong S.A."/>
            <person name="Iwama H."/>
            <person name="Gojobori T."/>
            <person name="Itoh T."/>
            <person name="Niimura Y."/>
            <person name="Fujii Y."/>
            <person name="Habara T."/>
            <person name="Sakai H."/>
            <person name="Sato Y."/>
            <person name="Wilson G."/>
            <person name="Kumar K."/>
            <person name="McCouch S."/>
            <person name="Juretic N."/>
            <person name="Hoen D."/>
            <person name="Wright S."/>
            <person name="Bruskiewich R."/>
            <person name="Bureau T."/>
            <person name="Miyao A."/>
            <person name="Hirochika H."/>
            <person name="Nishikawa T."/>
            <person name="Kadowaki K."/>
            <person name="Sugiura M."/>
            <person name="Burr B."/>
            <person name="Sasaki T."/>
        </authorList>
    </citation>
    <scope>NUCLEOTIDE SEQUENCE [LARGE SCALE GENOMIC DNA]</scope>
    <source>
        <strain evidence="3">cv. Nipponbare</strain>
    </source>
</reference>
<feature type="region of interest" description="Disordered" evidence="1">
    <location>
        <begin position="167"/>
        <end position="186"/>
    </location>
</feature>
<feature type="compositionally biased region" description="Basic residues" evidence="1">
    <location>
        <begin position="126"/>
        <end position="143"/>
    </location>
</feature>
<dbReference type="EMBL" id="AP014963">
    <property type="protein sequence ID" value="BAT02077.1"/>
    <property type="molecule type" value="Genomic_DNA"/>
</dbReference>
<reference evidence="2 3" key="3">
    <citation type="journal article" date="2013" name="Rice">
        <title>Improvement of the Oryza sativa Nipponbare reference genome using next generation sequence and optical map data.</title>
        <authorList>
            <person name="Kawahara Y."/>
            <person name="de la Bastide M."/>
            <person name="Hamilton J.P."/>
            <person name="Kanamori H."/>
            <person name="McCombie W.R."/>
            <person name="Ouyang S."/>
            <person name="Schwartz D.C."/>
            <person name="Tanaka T."/>
            <person name="Wu J."/>
            <person name="Zhou S."/>
            <person name="Childs K.L."/>
            <person name="Davidson R.M."/>
            <person name="Lin H."/>
            <person name="Quesada-Ocampo L."/>
            <person name="Vaillancourt B."/>
            <person name="Sakai H."/>
            <person name="Lee S.S."/>
            <person name="Kim J."/>
            <person name="Numa H."/>
            <person name="Itoh T."/>
            <person name="Buell C.R."/>
            <person name="Matsumoto T."/>
        </authorList>
    </citation>
    <scope>NUCLEOTIDE SEQUENCE [LARGE SCALE GENOMIC DNA]</scope>
    <source>
        <strain evidence="3">cv. Nipponbare</strain>
    </source>
</reference>
<name>A0A0P0X7C8_ORYSJ</name>
<feature type="compositionally biased region" description="Polar residues" evidence="1">
    <location>
        <begin position="43"/>
        <end position="52"/>
    </location>
</feature>
<dbReference type="Proteomes" id="UP000059680">
    <property type="component" value="Chromosome 7"/>
</dbReference>
<evidence type="ECO:0000256" key="1">
    <source>
        <dbReference type="SAM" id="MobiDB-lite"/>
    </source>
</evidence>
<organism evidence="2 3">
    <name type="scientific">Oryza sativa subsp. japonica</name>
    <name type="common">Rice</name>
    <dbReference type="NCBI Taxonomy" id="39947"/>
    <lineage>
        <taxon>Eukaryota</taxon>
        <taxon>Viridiplantae</taxon>
        <taxon>Streptophyta</taxon>
        <taxon>Embryophyta</taxon>
        <taxon>Tracheophyta</taxon>
        <taxon>Spermatophyta</taxon>
        <taxon>Magnoliopsida</taxon>
        <taxon>Liliopsida</taxon>
        <taxon>Poales</taxon>
        <taxon>Poaceae</taxon>
        <taxon>BOP clade</taxon>
        <taxon>Oryzoideae</taxon>
        <taxon>Oryzeae</taxon>
        <taxon>Oryzinae</taxon>
        <taxon>Oryza</taxon>
        <taxon>Oryza sativa</taxon>
    </lineage>
</organism>
<sequence length="186" mass="20234">MWGARKGSHQRSRWTRTGRSTEAARSSGIGGRRRNRRRRGSHTAISVKTNGFSLPPVSALVSRSTRTRPPRTSRTIQLPAGEGRKERAKSAASATALATGAEGWGGSAGWKPLWSRKPTKGGAWRERKRRRKERSVVTRRRKETHAAEARTRSSGVGRRRKISAMRSLVSAATGGDGEAISSPAIG</sequence>